<dbReference type="GO" id="GO:0008514">
    <property type="term" value="F:organic anion transmembrane transporter activity"/>
    <property type="evidence" value="ECO:0007669"/>
    <property type="project" value="InterPro"/>
</dbReference>
<name>A0A6L5YCJ6_9BACT</name>
<feature type="transmembrane region" description="Helical" evidence="1">
    <location>
        <begin position="71"/>
        <end position="91"/>
    </location>
</feature>
<feature type="transmembrane region" description="Helical" evidence="1">
    <location>
        <begin position="44"/>
        <end position="62"/>
    </location>
</feature>
<keyword evidence="1" id="KW-0472">Membrane</keyword>
<dbReference type="InterPro" id="IPR004679">
    <property type="entry name" value="2-OHcarboxylate_transport"/>
</dbReference>
<dbReference type="Proteomes" id="UP000473699">
    <property type="component" value="Unassembled WGS sequence"/>
</dbReference>
<dbReference type="EMBL" id="VUNH01000007">
    <property type="protein sequence ID" value="MST55823.1"/>
    <property type="molecule type" value="Genomic_DNA"/>
</dbReference>
<sequence>MSESERNCGFLGAKIYGMPLWMVSVLIAIIYVVTFTGRMPSDDMLSIIAIMFSIGLVLFEIGERLPLWKDYVGGGAVMAFFGSAVLVYFKILPEKYAKGIAFFYDEYGFQTVFISLLIVSAVLTVNRKQLIKAFAGYNSGDLRRHCHGGDFRCLRCIAVRYRHEGCHELLRVADYGWRQRRGSHSPKSDVGNDHGWQQRGLLFSGLCDSQHRQ</sequence>
<evidence type="ECO:0000256" key="1">
    <source>
        <dbReference type="SAM" id="Phobius"/>
    </source>
</evidence>
<gene>
    <name evidence="2" type="ORF">FYJ74_07240</name>
</gene>
<feature type="transmembrane region" description="Helical" evidence="1">
    <location>
        <begin position="107"/>
        <end position="125"/>
    </location>
</feature>
<reference evidence="2 3" key="1">
    <citation type="submission" date="2019-08" db="EMBL/GenBank/DDBJ databases">
        <title>In-depth cultivation of the pig gut microbiome towards novel bacterial diversity and tailored functional studies.</title>
        <authorList>
            <person name="Wylensek D."/>
            <person name="Hitch T.C.A."/>
            <person name="Clavel T."/>
        </authorList>
    </citation>
    <scope>NUCLEOTIDE SEQUENCE [LARGE SCALE GENOMIC DNA]</scope>
    <source>
        <strain evidence="2 3">SM-530-WT-4B</strain>
    </source>
</reference>
<evidence type="ECO:0000313" key="3">
    <source>
        <dbReference type="Proteomes" id="UP000473699"/>
    </source>
</evidence>
<keyword evidence="3" id="KW-1185">Reference proteome</keyword>
<organism evidence="2 3">
    <name type="scientific">Pyramidobacter porci</name>
    <dbReference type="NCBI Taxonomy" id="2605789"/>
    <lineage>
        <taxon>Bacteria</taxon>
        <taxon>Thermotogati</taxon>
        <taxon>Synergistota</taxon>
        <taxon>Synergistia</taxon>
        <taxon>Synergistales</taxon>
        <taxon>Dethiosulfovibrionaceae</taxon>
        <taxon>Pyramidobacter</taxon>
    </lineage>
</organism>
<dbReference type="AlphaFoldDB" id="A0A6L5YCJ6"/>
<evidence type="ECO:0000313" key="2">
    <source>
        <dbReference type="EMBL" id="MST55823.1"/>
    </source>
</evidence>
<keyword evidence="1" id="KW-1133">Transmembrane helix</keyword>
<protein>
    <submittedName>
        <fullName evidence="2">Uncharacterized protein</fullName>
    </submittedName>
</protein>
<accession>A0A6L5YCJ6</accession>
<dbReference type="GO" id="GO:0016020">
    <property type="term" value="C:membrane"/>
    <property type="evidence" value="ECO:0007669"/>
    <property type="project" value="InterPro"/>
</dbReference>
<feature type="transmembrane region" description="Helical" evidence="1">
    <location>
        <begin position="20"/>
        <end position="38"/>
    </location>
</feature>
<proteinExistence type="predicted"/>
<dbReference type="PANTHER" id="PTHR40033:SF1">
    <property type="entry name" value="CITRATE-SODIUM SYMPORTER"/>
    <property type="match status" value="1"/>
</dbReference>
<comment type="caution">
    <text evidence="2">The sequence shown here is derived from an EMBL/GenBank/DDBJ whole genome shotgun (WGS) entry which is preliminary data.</text>
</comment>
<keyword evidence="1" id="KW-0812">Transmembrane</keyword>
<dbReference type="PANTHER" id="PTHR40033">
    <property type="entry name" value="NA(+)-MALATE SYMPORTER"/>
    <property type="match status" value="1"/>
</dbReference>
<dbReference type="Pfam" id="PF03390">
    <property type="entry name" value="2HCT"/>
    <property type="match status" value="1"/>
</dbReference>